<dbReference type="InterPro" id="IPR019749">
    <property type="entry name" value="Band_41_domain"/>
</dbReference>
<dbReference type="GO" id="GO:0030036">
    <property type="term" value="P:actin cytoskeleton organization"/>
    <property type="evidence" value="ECO:0000318"/>
    <property type="project" value="GO_Central"/>
</dbReference>
<dbReference type="InterPro" id="IPR011993">
    <property type="entry name" value="PH-like_dom_sf"/>
</dbReference>
<dbReference type="InterPro" id="IPR035963">
    <property type="entry name" value="FERM_2"/>
</dbReference>
<dbReference type="SUPFAM" id="SSF54236">
    <property type="entry name" value="Ubiquitin-like"/>
    <property type="match status" value="1"/>
</dbReference>
<dbReference type="GO" id="GO:0051015">
    <property type="term" value="F:actin filament binding"/>
    <property type="evidence" value="ECO:0007669"/>
    <property type="project" value="InterPro"/>
</dbReference>
<dbReference type="Pfam" id="PF16511">
    <property type="entry name" value="FERM_f0"/>
    <property type="match status" value="1"/>
</dbReference>
<evidence type="ECO:0000313" key="8">
    <source>
        <dbReference type="EnsemblMetazoa" id="HelroP115799"/>
    </source>
</evidence>
<dbReference type="eggNOG" id="KOG4261">
    <property type="taxonomic scope" value="Eukaryota"/>
</dbReference>
<dbReference type="FunFam" id="1.20.80.10:FF:000007">
    <property type="entry name" value="Talin 2"/>
    <property type="match status" value="1"/>
</dbReference>
<dbReference type="SUPFAM" id="SSF109885">
    <property type="entry name" value="I/LWEQ domain"/>
    <property type="match status" value="4"/>
</dbReference>
<dbReference type="SMART" id="SM00307">
    <property type="entry name" value="ILWEQ"/>
    <property type="match status" value="1"/>
</dbReference>
<dbReference type="InterPro" id="IPR049108">
    <property type="entry name" value="Talin_R4"/>
</dbReference>
<dbReference type="GO" id="GO:0001726">
    <property type="term" value="C:ruffle"/>
    <property type="evidence" value="ECO:0007669"/>
    <property type="project" value="InterPro"/>
</dbReference>
<dbReference type="Pfam" id="PF21865">
    <property type="entry name" value="TLN1-like_RS"/>
    <property type="match status" value="2"/>
</dbReference>
<dbReference type="PANTHER" id="PTHR19981:SF1">
    <property type="entry name" value="RHEA, ISOFORM B"/>
    <property type="match status" value="1"/>
</dbReference>
<dbReference type="OrthoDB" id="10262320at2759"/>
<dbReference type="GO" id="GO:0005737">
    <property type="term" value="C:cytoplasm"/>
    <property type="evidence" value="ECO:0000318"/>
    <property type="project" value="GO_Central"/>
</dbReference>
<dbReference type="InterPro" id="IPR000299">
    <property type="entry name" value="FERM_domain"/>
</dbReference>
<keyword evidence="9" id="KW-1185">Reference proteome</keyword>
<evidence type="ECO:0000313" key="9">
    <source>
        <dbReference type="Proteomes" id="UP000015101"/>
    </source>
</evidence>
<dbReference type="SUPFAM" id="SSF47031">
    <property type="entry name" value="Second domain of FERM"/>
    <property type="match status" value="1"/>
</dbReference>
<dbReference type="InParanoid" id="T1EGA6"/>
<dbReference type="FunFam" id="1.20.120.230:FF:000046">
    <property type="entry name" value="Talin-1-like Protein"/>
    <property type="match status" value="1"/>
</dbReference>
<keyword evidence="3" id="KW-0206">Cytoskeleton</keyword>
<dbReference type="RefSeq" id="XP_009029379.1">
    <property type="nucleotide sequence ID" value="XM_009031131.1"/>
</dbReference>
<dbReference type="SMART" id="SM00295">
    <property type="entry name" value="B41"/>
    <property type="match status" value="1"/>
</dbReference>
<dbReference type="Gene3D" id="1.20.80.10">
    <property type="match status" value="1"/>
</dbReference>
<dbReference type="PROSITE" id="PS50945">
    <property type="entry name" value="I_LWEQ"/>
    <property type="match status" value="1"/>
</dbReference>
<dbReference type="InterPro" id="IPR035964">
    <property type="entry name" value="I/LWEQ_dom_sf"/>
</dbReference>
<feature type="domain" description="FERM" evidence="5">
    <location>
        <begin position="91"/>
        <end position="407"/>
    </location>
</feature>
<dbReference type="FunFam" id="1.20.120.230:FF:000009">
    <property type="entry name" value="Talin 2"/>
    <property type="match status" value="1"/>
</dbReference>
<dbReference type="STRING" id="6412.T1EGA6"/>
<dbReference type="GO" id="GO:0005925">
    <property type="term" value="C:focal adhesion"/>
    <property type="evidence" value="ECO:0000318"/>
    <property type="project" value="GO_Central"/>
</dbReference>
<dbReference type="CDD" id="cd14473">
    <property type="entry name" value="FERM_B-lobe"/>
    <property type="match status" value="1"/>
</dbReference>
<dbReference type="FunFam" id="1.20.1420.10:FF:000007">
    <property type="entry name" value="Talin 2"/>
    <property type="match status" value="1"/>
</dbReference>
<dbReference type="SMART" id="SM01244">
    <property type="entry name" value="IRS"/>
    <property type="match status" value="1"/>
</dbReference>
<dbReference type="CDD" id="cd17089">
    <property type="entry name" value="FERM_F0_TLN"/>
    <property type="match status" value="1"/>
</dbReference>
<dbReference type="InterPro" id="IPR057346">
    <property type="entry name" value="Talin1/2_VBS2"/>
</dbReference>
<dbReference type="HOGENOM" id="CLU_000364_1_1_1"/>
<feature type="coiled-coil region" evidence="4">
    <location>
        <begin position="2484"/>
        <end position="2548"/>
    </location>
</feature>
<protein>
    <recommendedName>
        <fullName evidence="10">FERM domain-containing protein</fullName>
    </recommendedName>
</protein>
<dbReference type="KEGG" id="hro:HELRODRAFT_115799"/>
<dbReference type="InterPro" id="IPR014352">
    <property type="entry name" value="FERM/acyl-CoA-bd_prot_sf"/>
</dbReference>
<dbReference type="Proteomes" id="UP000015101">
    <property type="component" value="Unassembled WGS sequence"/>
</dbReference>
<dbReference type="InterPro" id="IPR036476">
    <property type="entry name" value="Talin_cent_sf"/>
</dbReference>
<evidence type="ECO:0000313" key="7">
    <source>
        <dbReference type="EMBL" id="ESN92443.1"/>
    </source>
</evidence>
<dbReference type="GeneID" id="20195608"/>
<dbReference type="Pfam" id="PF01608">
    <property type="entry name" value="I_LWEQ"/>
    <property type="match status" value="1"/>
</dbReference>
<dbReference type="InterPro" id="IPR054060">
    <property type="entry name" value="TLN1-like_RS"/>
</dbReference>
<dbReference type="InterPro" id="IPR036723">
    <property type="entry name" value="Alpha-catenin/vinculin-like_sf"/>
</dbReference>
<dbReference type="EMBL" id="KB097640">
    <property type="protein sequence ID" value="ESN92443.1"/>
    <property type="molecule type" value="Genomic_DNA"/>
</dbReference>
<dbReference type="Pfam" id="PF02174">
    <property type="entry name" value="IRS"/>
    <property type="match status" value="1"/>
</dbReference>
<evidence type="ECO:0000259" key="6">
    <source>
        <dbReference type="PROSITE" id="PS50945"/>
    </source>
</evidence>
<evidence type="ECO:0000256" key="1">
    <source>
        <dbReference type="ARBA" id="ARBA00004245"/>
    </source>
</evidence>
<dbReference type="SUPFAM" id="SSF109880">
    <property type="entry name" value="A middle domain of Talin 1"/>
    <property type="match status" value="1"/>
</dbReference>
<evidence type="ECO:0000256" key="2">
    <source>
        <dbReference type="ARBA" id="ARBA00022490"/>
    </source>
</evidence>
<dbReference type="Pfam" id="PF21692">
    <property type="entry name" value="Talin_R4"/>
    <property type="match status" value="1"/>
</dbReference>
<dbReference type="Gene3D" id="2.30.29.30">
    <property type="entry name" value="Pleckstrin-homology domain (PH domain)/Phosphotyrosine-binding domain (PTB)"/>
    <property type="match status" value="1"/>
</dbReference>
<sequence>MATLTLKINVVDCCVTKTINFDPTTIVYDACRIIREKVPESTTATHANANDYGLFYTEENKRTGIWLESGKSFDHYMLRNGDLLEYKKKIRTLRVRMLDDSVKTLFVDDSQNVSQVMLSICSKIGITNHDEYSLVRDLPDSEKEKTLTMKRDKSIAKNQKKLDEMKKKLHTDDELDWLDHNKSLREQGVDEKETLLLRRKYFFSDQNVDARDPIQLHLLYVQTRDTILKGALPVTQDQAIEFAGLQCQVQHGDYDEKKHKPGFLDLKEVLPKEYCRVKGIEKKIYLEQKKLSGFSEIESKAKYTQLARSLPTYGIAFFLVKEKVKGKNKLTPSLLGITKESVVKIDEKKEVVKTWPLTTVKRWAASPNTFTLDFGDYADSYYCVQTMEGEQIAQLIAGYIDIIMKKKQTRDHLGLDGDEESTMYEDSVSPAKATIIQHQSVGSGQASLGSVALPAILRSGETANGHLASNSMQQQAQFSKVSLLAHAGYRLPAVRGAQRALLGRIGAGLTSMKGIQNDLETKGQVPQLGTDPASIKWRETAMDNSRQRLSAQLSAMNAATAQVVMLTRDNNNPDSTDYSAVGSAVQTISANLNNFSQDVRMLAAMEENEKEGTALMGAARLLVGAFSDLLIAVQPKPRQNILNAANRVGEASQGIMLYVEPCSDEENIYKEKLMTSARAVATATANLVLQAKNVSARCKTKEQQSQVIETATQCALASSQLVACSRVVMSTIDNASCQDMLVEAAKMVAKSVDDVVTTSQEVCDDEPTLANLNQSATVVTETLDNLMQHVKRGTMHNEGLNQVDTIMITTDRLCNSVDNTQELVKQARQLAQATSYLVNSLKVEADQQNDSDRQNKLLSAAKMLADATARMVEAAKGCASQPQDEANQRALKVAADELRSATTTAAVNALKQPILTNLQQTAKNATSAATQLINAATASSPYSTNQQTHQQLIGQCNSVSDDVIPKLVQALRTSHKRPEDPKSLSSLIDAVQEFIAPCNKLLTTTKAALPMVTDESCSICLNGASKNLTSSLADLRSAVLRAQQACTAAAADKPEIELALDQVKSLERELMETKQTALSGKLMPLPGDTTEMSCSQLGAASKAVATAMAQLLTAATQGSKENTGSSACDVAKQLKNLSRSVRGVASTTSDQDLKMGVIDRGIDVIQKSGRLIEDAKSVAEKPNDVDAKNRLAMVRATKVVSQSLSSCVNCLPGLKDIDAAARKVSDAELKLNKINQVASEVAARDTQQRLNQDAANLNKATSDLLQACQNPNNTSDNNNTVASSANQLSKIFEGFIDDGVKMAAQTKDSECRHQIVEELRNVTSATNKFLAMSKSIVTDPSGPSAKNLLTQAARAVTDSINKLIGICTESSPGQKECDGALREMQMLKPLLHDPNQPVNKENYFECLDNVIDKSKVLAESMTSITACARQQDMLKFCTSVDNFSKSVCSIVESSVQAAYIVGISDPNSEPIVEGLVDQDLFLRASETTKQACDVLGDRSTNQAQMLAAVSTIAHQTSLLCNACRQASSKTTNPVAKRQFVQSAKDLANNTAQMVKSMKVLGGDQQQPINVIGHDASKPLLQSLDVLNNFALVPEFVGTPAKIGQQGRAAQQPLMEAAREIVDGACEMVSAAKQLAVKPNDQNVYQAYSTHSHTLSEAMKKMVTSMRITQPGHKECDWSIDQINLIIHDIDQISLAAVSHDPMLASMGEGRTLEACHEQVINSAKQMLDLVEPIKLAAKGESGNLGHLVNSAISYMTPFKMGLLGCVAKTTNSKVQMDILEKCKTVAEALQNLITCARDSGGNKKASPELQAEVDDAATETADSIKEIIDTMEKNASSSGVVSSLLANLNESVTQMDEEIKGNTGELSFVEHQTNIVAIVKQLAKTSQEMLTRSVTDNAQDLGALANNITRDYAMLVEEGKKAYVTCPNEQMGNRIKVTIQQLGKHCIGLVQNAGSLQCNPNDSFAKKELGSQAKKVIEDATDIMTILQSSARGTQACITAISTMNGIMADLDTTIMFASAGTLSAESADSFSNYREGILKMAKELVEDTKTLVSGAALNQDQLAGAATKSVTTINNLSECVKRGATSLGSNQPDAQVSLLNAVKDVVSALTDLIGATKVAAGKPPSDPSMVVLKDAAKTMVTNVTNLLKTVKTVEDEATRGTQALESSIEAIQQELKAYAVIDRFEKAVSPDSIIQITRPITMATSKAVAAGNSGRQDDIIAAANLGRKAISDLLKHCKGGVVNVEDRQLKQRMLDAGNVCAHSYRELLINIQQIHQKPITAELKQQLAMTSKKVAQSVTEIVHAAEAIKGMDWFDPQDPSTIAENELLSAANAIEAAAKKLASLQPRLKPKQVDDSLNFEEQLLEAAKSIAAATAALVKAASVAQRELVMQDKLGKVSSDDYDTDSQWSQGLISAARMVAAATQSLCDAANAMVQGQASEEKLISSAKQVAASTAQLLIACKVKADPNSQAMHRLQNAGHAVKKATEILVMEAQKMKNEAEDEESVTTVNNRMVTDMAQIIMAQEEILRKEKELEMARKKLETIRKAKYRPTDEV</sequence>
<dbReference type="EMBL" id="AMQM01007535">
    <property type="status" value="NOT_ANNOTATED_CDS"/>
    <property type="molecule type" value="Genomic_DNA"/>
</dbReference>
<dbReference type="InterPro" id="IPR015009">
    <property type="entry name" value="Vinculin-bd_dom"/>
</dbReference>
<proteinExistence type="predicted"/>
<name>T1EGA6_HELRO</name>
<dbReference type="InterPro" id="IPR019748">
    <property type="entry name" value="FERM_central"/>
</dbReference>
<dbReference type="InterPro" id="IPR002558">
    <property type="entry name" value="ILWEQ_dom"/>
</dbReference>
<dbReference type="Pfam" id="PF25177">
    <property type="entry name" value="Talin_VBS2"/>
    <property type="match status" value="1"/>
</dbReference>
<dbReference type="GO" id="GO:0005886">
    <property type="term" value="C:plasma membrane"/>
    <property type="evidence" value="ECO:0000318"/>
    <property type="project" value="GO_Central"/>
</dbReference>
<gene>
    <name evidence="8" type="primary">20195608</name>
    <name evidence="7" type="ORF">HELRODRAFT_115799</name>
</gene>
<dbReference type="GO" id="GO:0005178">
    <property type="term" value="F:integrin binding"/>
    <property type="evidence" value="ECO:0000318"/>
    <property type="project" value="GO_Central"/>
</dbReference>
<dbReference type="PROSITE" id="PS50057">
    <property type="entry name" value="FERM_3"/>
    <property type="match status" value="1"/>
</dbReference>
<dbReference type="OMA" id="VDMTQHY"/>
<feature type="domain" description="I/LWEQ" evidence="6">
    <location>
        <begin position="2312"/>
        <end position="2553"/>
    </location>
</feature>
<dbReference type="EnsemblMetazoa" id="HelroT115799">
    <property type="protein sequence ID" value="HelroP115799"/>
    <property type="gene ID" value="HelroG115799"/>
</dbReference>
<dbReference type="SUPFAM" id="SSF47220">
    <property type="entry name" value="alpha-catenin/vinculin-like"/>
    <property type="match status" value="4"/>
</dbReference>
<dbReference type="Pfam" id="PF21896">
    <property type="entry name" value="Talin_IBS2B"/>
    <property type="match status" value="5"/>
</dbReference>
<reference evidence="8" key="3">
    <citation type="submission" date="2015-06" db="UniProtKB">
        <authorList>
            <consortium name="EnsemblMetazoa"/>
        </authorList>
    </citation>
    <scope>IDENTIFICATION</scope>
</reference>
<dbReference type="GO" id="GO:0098609">
    <property type="term" value="P:cell-cell adhesion"/>
    <property type="evidence" value="ECO:0000318"/>
    <property type="project" value="GO_Central"/>
</dbReference>
<reference evidence="7 9" key="2">
    <citation type="journal article" date="2013" name="Nature">
        <title>Insights into bilaterian evolution from three spiralian genomes.</title>
        <authorList>
            <person name="Simakov O."/>
            <person name="Marletaz F."/>
            <person name="Cho S.J."/>
            <person name="Edsinger-Gonzales E."/>
            <person name="Havlak P."/>
            <person name="Hellsten U."/>
            <person name="Kuo D.H."/>
            <person name="Larsson T."/>
            <person name="Lv J."/>
            <person name="Arendt D."/>
            <person name="Savage R."/>
            <person name="Osoegawa K."/>
            <person name="de Jong P."/>
            <person name="Grimwood J."/>
            <person name="Chapman J.A."/>
            <person name="Shapiro H."/>
            <person name="Aerts A."/>
            <person name="Otillar R.P."/>
            <person name="Terry A.Y."/>
            <person name="Boore J.L."/>
            <person name="Grigoriev I.V."/>
            <person name="Lindberg D.R."/>
            <person name="Seaver E.C."/>
            <person name="Weisblat D.A."/>
            <person name="Putnam N.H."/>
            <person name="Rokhsar D.S."/>
        </authorList>
    </citation>
    <scope>NUCLEOTIDE SEQUENCE</scope>
</reference>
<dbReference type="FunFam" id="2.30.29.30:FF:000028">
    <property type="entry name" value="Talin 2"/>
    <property type="match status" value="1"/>
</dbReference>
<dbReference type="SUPFAM" id="SSF50729">
    <property type="entry name" value="PH domain-like"/>
    <property type="match status" value="1"/>
</dbReference>
<reference evidence="9" key="1">
    <citation type="submission" date="2012-12" db="EMBL/GenBank/DDBJ databases">
        <authorList>
            <person name="Hellsten U."/>
            <person name="Grimwood J."/>
            <person name="Chapman J.A."/>
            <person name="Shapiro H."/>
            <person name="Aerts A."/>
            <person name="Otillar R.P."/>
            <person name="Terry A.Y."/>
            <person name="Boore J.L."/>
            <person name="Simakov O."/>
            <person name="Marletaz F."/>
            <person name="Cho S.-J."/>
            <person name="Edsinger-Gonzales E."/>
            <person name="Havlak P."/>
            <person name="Kuo D.-H."/>
            <person name="Larsson T."/>
            <person name="Lv J."/>
            <person name="Arendt D."/>
            <person name="Savage R."/>
            <person name="Osoegawa K."/>
            <person name="de Jong P."/>
            <person name="Lindberg D.R."/>
            <person name="Seaver E.C."/>
            <person name="Weisblat D.A."/>
            <person name="Putnam N.H."/>
            <person name="Grigoriev I.V."/>
            <person name="Rokhsar D.S."/>
        </authorList>
    </citation>
    <scope>NUCLEOTIDE SEQUENCE</scope>
</reference>
<dbReference type="Gene3D" id="3.10.20.90">
    <property type="entry name" value="Phosphatidylinositol 3-kinase Catalytic Subunit, Chain A, domain 1"/>
    <property type="match status" value="2"/>
</dbReference>
<dbReference type="Gene3D" id="1.20.1410.10">
    <property type="entry name" value="I/LWEQ domain"/>
    <property type="match status" value="1"/>
</dbReference>
<keyword evidence="2" id="KW-0963">Cytoplasm</keyword>
<evidence type="ECO:0008006" key="10">
    <source>
        <dbReference type="Google" id="ProtNLM"/>
    </source>
</evidence>
<dbReference type="InterPro" id="IPR015224">
    <property type="entry name" value="Talin_cent"/>
</dbReference>
<dbReference type="Gene3D" id="1.20.120.230">
    <property type="entry name" value="Alpha-catenin/vinculin-like"/>
    <property type="match status" value="5"/>
</dbReference>
<dbReference type="InterPro" id="IPR002404">
    <property type="entry name" value="IRS_PTB"/>
</dbReference>
<accession>T1EGA6</accession>
<dbReference type="CDD" id="cd10569">
    <property type="entry name" value="FERM_C_Talin"/>
    <property type="match status" value="1"/>
</dbReference>
<dbReference type="Pfam" id="PF08913">
    <property type="entry name" value="VBS"/>
    <property type="match status" value="1"/>
</dbReference>
<dbReference type="FunCoup" id="T1EGA6">
    <property type="interactions" value="594"/>
</dbReference>
<dbReference type="Pfam" id="PF09141">
    <property type="entry name" value="Talin_middle"/>
    <property type="match status" value="1"/>
</dbReference>
<comment type="subcellular location">
    <subcellularLocation>
        <location evidence="1">Cytoplasm</location>
        <location evidence="1">Cytoskeleton</location>
    </subcellularLocation>
</comment>
<dbReference type="PANTHER" id="PTHR19981">
    <property type="entry name" value="TALIN"/>
    <property type="match status" value="1"/>
</dbReference>
<evidence type="ECO:0000259" key="5">
    <source>
        <dbReference type="PROSITE" id="PS50057"/>
    </source>
</evidence>
<dbReference type="CDD" id="cd17090">
    <property type="entry name" value="FERM_F1_TLN"/>
    <property type="match status" value="1"/>
</dbReference>
<dbReference type="GO" id="GO:0005200">
    <property type="term" value="F:structural constituent of cytoskeleton"/>
    <property type="evidence" value="ECO:0007669"/>
    <property type="project" value="InterPro"/>
</dbReference>
<keyword evidence="4" id="KW-0175">Coiled coil</keyword>
<dbReference type="FunFam" id="1.20.1410.10:FF:000001">
    <property type="entry name" value="Talin 2"/>
    <property type="match status" value="1"/>
</dbReference>
<dbReference type="InterPro" id="IPR032425">
    <property type="entry name" value="FERM_f0"/>
</dbReference>
<dbReference type="Gene3D" id="1.20.1420.10">
    <property type="entry name" value="Talin, central domain"/>
    <property type="match status" value="7"/>
</dbReference>
<evidence type="ECO:0000256" key="4">
    <source>
        <dbReference type="SAM" id="Coils"/>
    </source>
</evidence>
<dbReference type="FunFam" id="1.20.1420.10:FF:000006">
    <property type="entry name" value="Talin 2"/>
    <property type="match status" value="1"/>
</dbReference>
<dbReference type="GO" id="GO:0005856">
    <property type="term" value="C:cytoskeleton"/>
    <property type="evidence" value="ECO:0007669"/>
    <property type="project" value="UniProtKB-SubCell"/>
</dbReference>
<dbReference type="InterPro" id="IPR054082">
    <property type="entry name" value="Talin_IBS2B"/>
</dbReference>
<dbReference type="CTD" id="20195608"/>
<evidence type="ECO:0000256" key="3">
    <source>
        <dbReference type="ARBA" id="ARBA00023212"/>
    </source>
</evidence>
<organism evidence="8 9">
    <name type="scientific">Helobdella robusta</name>
    <name type="common">Californian leech</name>
    <dbReference type="NCBI Taxonomy" id="6412"/>
    <lineage>
        <taxon>Eukaryota</taxon>
        <taxon>Metazoa</taxon>
        <taxon>Spiralia</taxon>
        <taxon>Lophotrochozoa</taxon>
        <taxon>Annelida</taxon>
        <taxon>Clitellata</taxon>
        <taxon>Hirudinea</taxon>
        <taxon>Rhynchobdellida</taxon>
        <taxon>Glossiphoniidae</taxon>
        <taxon>Helobdella</taxon>
    </lineage>
</organism>
<dbReference type="InterPro" id="IPR029071">
    <property type="entry name" value="Ubiquitin-like_domsf"/>
</dbReference>